<dbReference type="OMA" id="PIEWQDR"/>
<dbReference type="EMBL" id="AQGS01000814">
    <property type="protein sequence ID" value="EPS36954.1"/>
    <property type="molecule type" value="Genomic_DNA"/>
</dbReference>
<dbReference type="Pfam" id="PF08560">
    <property type="entry name" value="DUF1757"/>
    <property type="match status" value="1"/>
</dbReference>
<evidence type="ECO:0000313" key="3">
    <source>
        <dbReference type="Proteomes" id="UP000015100"/>
    </source>
</evidence>
<comment type="caution">
    <text evidence="2">The sequence shown here is derived from an EMBL/GenBank/DDBJ whole genome shotgun (WGS) entry which is preliminary data.</text>
</comment>
<keyword evidence="3" id="KW-1185">Reference proteome</keyword>
<organism evidence="2 3">
    <name type="scientific">Dactylellina haptotyla (strain CBS 200.50)</name>
    <name type="common">Nematode-trapping fungus</name>
    <name type="synonym">Monacrosporium haptotylum</name>
    <dbReference type="NCBI Taxonomy" id="1284197"/>
    <lineage>
        <taxon>Eukaryota</taxon>
        <taxon>Fungi</taxon>
        <taxon>Dikarya</taxon>
        <taxon>Ascomycota</taxon>
        <taxon>Pezizomycotina</taxon>
        <taxon>Orbiliomycetes</taxon>
        <taxon>Orbiliales</taxon>
        <taxon>Orbiliaceae</taxon>
        <taxon>Dactylellina</taxon>
    </lineage>
</organism>
<dbReference type="PANTHER" id="PTHR38636:SF1">
    <property type="entry name" value="CHLORIDE CHANNEL PROTEIN CLC-D"/>
    <property type="match status" value="1"/>
</dbReference>
<dbReference type="Proteomes" id="UP000015100">
    <property type="component" value="Unassembled WGS sequence"/>
</dbReference>
<dbReference type="AlphaFoldDB" id="S8A2K0"/>
<evidence type="ECO:0000313" key="2">
    <source>
        <dbReference type="EMBL" id="EPS36954.1"/>
    </source>
</evidence>
<keyword evidence="1" id="KW-1133">Transmembrane helix</keyword>
<evidence type="ECO:0000256" key="1">
    <source>
        <dbReference type="SAM" id="Phobius"/>
    </source>
</evidence>
<feature type="transmembrane region" description="Helical" evidence="1">
    <location>
        <begin position="71"/>
        <end position="89"/>
    </location>
</feature>
<reference evidence="2 3" key="1">
    <citation type="journal article" date="2013" name="PLoS Genet.">
        <title>Genomic mechanisms accounting for the adaptation to parasitism in nematode-trapping fungi.</title>
        <authorList>
            <person name="Meerupati T."/>
            <person name="Andersson K.M."/>
            <person name="Friman E."/>
            <person name="Kumar D."/>
            <person name="Tunlid A."/>
            <person name="Ahren D."/>
        </authorList>
    </citation>
    <scope>NUCLEOTIDE SEQUENCE [LARGE SCALE GENOMIC DNA]</scope>
    <source>
        <strain evidence="2 3">CBS 200.50</strain>
    </source>
</reference>
<dbReference type="InterPro" id="IPR013869">
    <property type="entry name" value="DUF1757"/>
</dbReference>
<gene>
    <name evidence="2" type="ORF">H072_9517</name>
</gene>
<proteinExistence type="predicted"/>
<reference evidence="3" key="2">
    <citation type="submission" date="2013-04" db="EMBL/GenBank/DDBJ databases">
        <title>Genomic mechanisms accounting for the adaptation to parasitism in nematode-trapping fungi.</title>
        <authorList>
            <person name="Ahren D.G."/>
        </authorList>
    </citation>
    <scope>NUCLEOTIDE SEQUENCE [LARGE SCALE GENOMIC DNA]</scope>
    <source>
        <strain evidence="3">CBS 200.50</strain>
    </source>
</reference>
<feature type="transmembrane region" description="Helical" evidence="1">
    <location>
        <begin position="135"/>
        <end position="157"/>
    </location>
</feature>
<keyword evidence="1" id="KW-0472">Membrane</keyword>
<keyword evidence="1" id="KW-0812">Transmembrane</keyword>
<name>S8A2K0_DACHA</name>
<accession>S8A2K0</accession>
<sequence>MALNGLYPTSDFAEDQPMPHFILTTHVVHRTLPFGAFISSVIPLSSRFIFRRAAAQTLPVSTMLLRSNSTGFFVSGIIGLGITFGRMMGRDDIEWQDRSWRLLRNSGQTQLDDFSASGMALGAIVGTVQRGSLPLWRGFAGGAGLGSLAGTIAFVTWKMSSSKKEGK</sequence>
<protein>
    <submittedName>
        <fullName evidence="2">Uncharacterized protein</fullName>
    </submittedName>
</protein>
<dbReference type="PANTHER" id="PTHR38636">
    <property type="entry name" value="PROTEIN CBG20488"/>
    <property type="match status" value="1"/>
</dbReference>
<dbReference type="eggNOG" id="ENOG502S5YS">
    <property type="taxonomic scope" value="Eukaryota"/>
</dbReference>
<dbReference type="OrthoDB" id="544298at2759"/>
<feature type="transmembrane region" description="Helical" evidence="1">
    <location>
        <begin position="31"/>
        <end position="50"/>
    </location>
</feature>
<dbReference type="HOGENOM" id="CLU_100672_0_0_1"/>